<keyword evidence="10" id="KW-1185">Reference proteome</keyword>
<proteinExistence type="inferred from homology"/>
<dbReference type="InterPro" id="IPR051258">
    <property type="entry name" value="Diverse_Substrate_Transporter"/>
</dbReference>
<name>A0A858BXN1_9FIRM</name>
<keyword evidence="3" id="KW-1003">Cell membrane</keyword>
<accession>A0A858BXN1</accession>
<feature type="transmembrane region" description="Helical" evidence="7">
    <location>
        <begin position="44"/>
        <end position="62"/>
    </location>
</feature>
<dbReference type="Proteomes" id="UP000466848">
    <property type="component" value="Chromosome"/>
</dbReference>
<evidence type="ECO:0000313" key="10">
    <source>
        <dbReference type="Proteomes" id="UP000466848"/>
    </source>
</evidence>
<dbReference type="PANTHER" id="PTHR42920:SF5">
    <property type="entry name" value="EAMA DOMAIN-CONTAINING PROTEIN"/>
    <property type="match status" value="1"/>
</dbReference>
<dbReference type="EMBL" id="CP048649">
    <property type="protein sequence ID" value="QIB69845.1"/>
    <property type="molecule type" value="Genomic_DNA"/>
</dbReference>
<keyword evidence="5 7" id="KW-1133">Transmembrane helix</keyword>
<evidence type="ECO:0000256" key="3">
    <source>
        <dbReference type="ARBA" id="ARBA00022475"/>
    </source>
</evidence>
<dbReference type="AlphaFoldDB" id="A0A858BXN1"/>
<evidence type="ECO:0000259" key="8">
    <source>
        <dbReference type="Pfam" id="PF00892"/>
    </source>
</evidence>
<dbReference type="InterPro" id="IPR037185">
    <property type="entry name" value="EmrE-like"/>
</dbReference>
<dbReference type="Pfam" id="PF00892">
    <property type="entry name" value="EamA"/>
    <property type="match status" value="2"/>
</dbReference>
<evidence type="ECO:0000256" key="7">
    <source>
        <dbReference type="SAM" id="Phobius"/>
    </source>
</evidence>
<keyword evidence="6 7" id="KW-0472">Membrane</keyword>
<feature type="transmembrane region" description="Helical" evidence="7">
    <location>
        <begin position="246"/>
        <end position="265"/>
    </location>
</feature>
<comment type="subcellular location">
    <subcellularLocation>
        <location evidence="1">Cell membrane</location>
        <topology evidence="1">Multi-pass membrane protein</topology>
    </subcellularLocation>
</comment>
<evidence type="ECO:0000256" key="2">
    <source>
        <dbReference type="ARBA" id="ARBA00007362"/>
    </source>
</evidence>
<gene>
    <name evidence="9" type="ORF">Ami103574_11160</name>
</gene>
<feature type="transmembrane region" description="Helical" evidence="7">
    <location>
        <begin position="12"/>
        <end position="32"/>
    </location>
</feature>
<evidence type="ECO:0000256" key="4">
    <source>
        <dbReference type="ARBA" id="ARBA00022692"/>
    </source>
</evidence>
<evidence type="ECO:0000313" key="9">
    <source>
        <dbReference type="EMBL" id="QIB69845.1"/>
    </source>
</evidence>
<organism evidence="9 10">
    <name type="scientific">Aminipila butyrica</name>
    <dbReference type="NCBI Taxonomy" id="433296"/>
    <lineage>
        <taxon>Bacteria</taxon>
        <taxon>Bacillati</taxon>
        <taxon>Bacillota</taxon>
        <taxon>Clostridia</taxon>
        <taxon>Peptostreptococcales</taxon>
        <taxon>Anaerovoracaceae</taxon>
        <taxon>Aminipila</taxon>
    </lineage>
</organism>
<keyword evidence="4 7" id="KW-0812">Transmembrane</keyword>
<dbReference type="GO" id="GO:0005886">
    <property type="term" value="C:plasma membrane"/>
    <property type="evidence" value="ECO:0007669"/>
    <property type="project" value="UniProtKB-SubCell"/>
</dbReference>
<sequence>MFHILSNTSKQVKADLMLILVTLCWGVSYLLLDICLKEIPPLTLNAYRFLIAFFMAAILAFPKMRKVNRSTLRYSALIGLALTLVYIGATYGVLYTSLSNAGFLCALTVVITPILTFIIKKERPGNKLVLVLLLCLTGIALMTLNGEFKPALGDILCIMCAFAYAVDLIITDRAVHREEVNAFQVGVYQLGFTGSYMLVLALLLETPNLPKTPGVWAAMIFLAIFCTGVAFIVQVVAQQYTSANHVGVIFALEPVFAAVAAFLFAGERLLMRGYVGAVFMLAGILLMEVDVKALFSKGQKLEKNLPLEANPPSNRQED</sequence>
<feature type="transmembrane region" description="Helical" evidence="7">
    <location>
        <begin position="151"/>
        <end position="170"/>
    </location>
</feature>
<dbReference type="InterPro" id="IPR000620">
    <property type="entry name" value="EamA_dom"/>
</dbReference>
<dbReference type="RefSeq" id="WP_163067085.1">
    <property type="nucleotide sequence ID" value="NZ_CP048649.1"/>
</dbReference>
<evidence type="ECO:0000256" key="5">
    <source>
        <dbReference type="ARBA" id="ARBA00022989"/>
    </source>
</evidence>
<reference evidence="9 10" key="1">
    <citation type="submission" date="2020-02" db="EMBL/GenBank/DDBJ databases">
        <authorList>
            <person name="Kim Y.B."/>
            <person name="Roh S.W."/>
        </authorList>
    </citation>
    <scope>NUCLEOTIDE SEQUENCE [LARGE SCALE GENOMIC DNA]</scope>
    <source>
        <strain evidence="9 10">DSM 103574</strain>
    </source>
</reference>
<feature type="transmembrane region" description="Helical" evidence="7">
    <location>
        <begin position="216"/>
        <end position="237"/>
    </location>
</feature>
<dbReference type="SUPFAM" id="SSF103481">
    <property type="entry name" value="Multidrug resistance efflux transporter EmrE"/>
    <property type="match status" value="2"/>
</dbReference>
<evidence type="ECO:0000256" key="6">
    <source>
        <dbReference type="ARBA" id="ARBA00023136"/>
    </source>
</evidence>
<evidence type="ECO:0000256" key="1">
    <source>
        <dbReference type="ARBA" id="ARBA00004651"/>
    </source>
</evidence>
<feature type="transmembrane region" description="Helical" evidence="7">
    <location>
        <begin position="74"/>
        <end position="95"/>
    </location>
</feature>
<feature type="transmembrane region" description="Helical" evidence="7">
    <location>
        <begin position="128"/>
        <end position="145"/>
    </location>
</feature>
<protein>
    <submittedName>
        <fullName evidence="9">DMT family transporter</fullName>
    </submittedName>
</protein>
<feature type="domain" description="EamA" evidence="8">
    <location>
        <begin position="152"/>
        <end position="287"/>
    </location>
</feature>
<feature type="domain" description="EamA" evidence="8">
    <location>
        <begin position="13"/>
        <end position="143"/>
    </location>
</feature>
<comment type="similarity">
    <text evidence="2">Belongs to the EamA transporter family.</text>
</comment>
<dbReference type="KEGG" id="abut:Ami103574_11160"/>
<feature type="transmembrane region" description="Helical" evidence="7">
    <location>
        <begin position="101"/>
        <end position="119"/>
    </location>
</feature>
<feature type="transmembrane region" description="Helical" evidence="7">
    <location>
        <begin position="182"/>
        <end position="204"/>
    </location>
</feature>
<dbReference type="PANTHER" id="PTHR42920">
    <property type="entry name" value="OS03G0707200 PROTEIN-RELATED"/>
    <property type="match status" value="1"/>
</dbReference>
<feature type="transmembrane region" description="Helical" evidence="7">
    <location>
        <begin position="271"/>
        <end position="291"/>
    </location>
</feature>